<name>A0A5C2RTU0_9APHY</name>
<feature type="compositionally biased region" description="Polar residues" evidence="1">
    <location>
        <begin position="206"/>
        <end position="217"/>
    </location>
</feature>
<evidence type="ECO:0000256" key="1">
    <source>
        <dbReference type="SAM" id="MobiDB-lite"/>
    </source>
</evidence>
<gene>
    <name evidence="2" type="ORF">L227DRAFT_615720</name>
</gene>
<protein>
    <submittedName>
        <fullName evidence="2">Uncharacterized protein</fullName>
    </submittedName>
</protein>
<keyword evidence="3" id="KW-1185">Reference proteome</keyword>
<proteinExistence type="predicted"/>
<sequence>MRSLPQPFRGMTRTLVIPRRLLVQWDMYHPTWNDEVIESRWNRLPIVVFPALLRVHASRQIDQFFKDICRARATRCDACVRAHRTCVVHNLWPPPMPEPRNGDGALRDFHILPLQVGLLADICMVVCGYPSPPSCLPYDAAKEHNIIIVPTGALCADRTSQPLTLLNQPLVHEADPEGCLEDGLYDELDFDLDSDSEAEGRGDQAEQPSKKTNANSSDQDHHRSRAEQTVS</sequence>
<evidence type="ECO:0000313" key="2">
    <source>
        <dbReference type="EMBL" id="RPD55072.1"/>
    </source>
</evidence>
<dbReference type="Proteomes" id="UP000313359">
    <property type="component" value="Unassembled WGS sequence"/>
</dbReference>
<accession>A0A5C2RTU0</accession>
<dbReference type="AlphaFoldDB" id="A0A5C2RTU0"/>
<organism evidence="2 3">
    <name type="scientific">Lentinus tigrinus ALCF2SS1-6</name>
    <dbReference type="NCBI Taxonomy" id="1328759"/>
    <lineage>
        <taxon>Eukaryota</taxon>
        <taxon>Fungi</taxon>
        <taxon>Dikarya</taxon>
        <taxon>Basidiomycota</taxon>
        <taxon>Agaricomycotina</taxon>
        <taxon>Agaricomycetes</taxon>
        <taxon>Polyporales</taxon>
        <taxon>Polyporaceae</taxon>
        <taxon>Lentinus</taxon>
    </lineage>
</organism>
<evidence type="ECO:0000313" key="3">
    <source>
        <dbReference type="Proteomes" id="UP000313359"/>
    </source>
</evidence>
<dbReference type="EMBL" id="ML122299">
    <property type="protein sequence ID" value="RPD55072.1"/>
    <property type="molecule type" value="Genomic_DNA"/>
</dbReference>
<feature type="region of interest" description="Disordered" evidence="1">
    <location>
        <begin position="190"/>
        <end position="231"/>
    </location>
</feature>
<reference evidence="2" key="1">
    <citation type="journal article" date="2018" name="Genome Biol. Evol.">
        <title>Genomics and development of Lentinus tigrinus, a white-rot wood-decaying mushroom with dimorphic fruiting bodies.</title>
        <authorList>
            <person name="Wu B."/>
            <person name="Xu Z."/>
            <person name="Knudson A."/>
            <person name="Carlson A."/>
            <person name="Chen N."/>
            <person name="Kovaka S."/>
            <person name="LaButti K."/>
            <person name="Lipzen A."/>
            <person name="Pennachio C."/>
            <person name="Riley R."/>
            <person name="Schakwitz W."/>
            <person name="Umezawa K."/>
            <person name="Ohm R.A."/>
            <person name="Grigoriev I.V."/>
            <person name="Nagy L.G."/>
            <person name="Gibbons J."/>
            <person name="Hibbett D."/>
        </authorList>
    </citation>
    <scope>NUCLEOTIDE SEQUENCE [LARGE SCALE GENOMIC DNA]</scope>
    <source>
        <strain evidence="2">ALCF2SS1-6</strain>
    </source>
</reference>